<feature type="transmembrane region" description="Helical" evidence="6">
    <location>
        <begin position="441"/>
        <end position="459"/>
    </location>
</feature>
<evidence type="ECO:0000256" key="5">
    <source>
        <dbReference type="ARBA" id="ARBA00023136"/>
    </source>
</evidence>
<dbReference type="GO" id="GO:0022857">
    <property type="term" value="F:transmembrane transporter activity"/>
    <property type="evidence" value="ECO:0007669"/>
    <property type="project" value="InterPro"/>
</dbReference>
<protein>
    <recommendedName>
        <fullName evidence="7">Major facilitator superfamily (MFS) profile domain-containing protein</fullName>
    </recommendedName>
</protein>
<dbReference type="Gene3D" id="1.20.1720.10">
    <property type="entry name" value="Multidrug resistance protein D"/>
    <property type="match status" value="1"/>
</dbReference>
<dbReference type="GO" id="GO:0005886">
    <property type="term" value="C:plasma membrane"/>
    <property type="evidence" value="ECO:0007669"/>
    <property type="project" value="TreeGrafter"/>
</dbReference>
<keyword evidence="3 6" id="KW-0812">Transmembrane</keyword>
<dbReference type="Proteomes" id="UP000650833">
    <property type="component" value="Unassembled WGS sequence"/>
</dbReference>
<keyword evidence="9" id="KW-1185">Reference proteome</keyword>
<dbReference type="AlphaFoldDB" id="A0A8H7RC47"/>
<dbReference type="Pfam" id="PF07690">
    <property type="entry name" value="MFS_1"/>
    <property type="match status" value="1"/>
</dbReference>
<dbReference type="PANTHER" id="PTHR23502:SF51">
    <property type="entry name" value="QUINIDINE RESISTANCE PROTEIN 1-RELATED"/>
    <property type="match status" value="1"/>
</dbReference>
<feature type="transmembrane region" description="Helical" evidence="6">
    <location>
        <begin position="116"/>
        <end position="133"/>
    </location>
</feature>
<evidence type="ECO:0000256" key="2">
    <source>
        <dbReference type="ARBA" id="ARBA00022448"/>
    </source>
</evidence>
<feature type="domain" description="Major facilitator superfamily (MFS) profile" evidence="7">
    <location>
        <begin position="50"/>
        <end position="460"/>
    </location>
</feature>
<proteinExistence type="predicted"/>
<feature type="transmembrane region" description="Helical" evidence="6">
    <location>
        <begin position="175"/>
        <end position="197"/>
    </location>
</feature>
<dbReference type="InterPro" id="IPR020846">
    <property type="entry name" value="MFS_dom"/>
</dbReference>
<evidence type="ECO:0000256" key="6">
    <source>
        <dbReference type="SAM" id="Phobius"/>
    </source>
</evidence>
<keyword evidence="5 6" id="KW-0472">Membrane</keyword>
<reference evidence="8" key="1">
    <citation type="submission" date="2020-12" db="EMBL/GenBank/DDBJ databases">
        <title>Metabolic potential, ecology and presence of endohyphal bacteria is reflected in genomic diversity of Mucoromycotina.</title>
        <authorList>
            <person name="Muszewska A."/>
            <person name="Okrasinska A."/>
            <person name="Steczkiewicz K."/>
            <person name="Drgas O."/>
            <person name="Orlowska M."/>
            <person name="Perlinska-Lenart U."/>
            <person name="Aleksandrzak-Piekarczyk T."/>
            <person name="Szatraj K."/>
            <person name="Zielenkiewicz U."/>
            <person name="Pilsyk S."/>
            <person name="Malc E."/>
            <person name="Mieczkowski P."/>
            <person name="Kruszewska J.S."/>
            <person name="Biernat P."/>
            <person name="Pawlowska J."/>
        </authorList>
    </citation>
    <scope>NUCLEOTIDE SEQUENCE</scope>
    <source>
        <strain evidence="8">CBS 226.32</strain>
    </source>
</reference>
<gene>
    <name evidence="8" type="ORF">INT46_009415</name>
</gene>
<feature type="transmembrane region" description="Helical" evidence="6">
    <location>
        <begin position="145"/>
        <end position="163"/>
    </location>
</feature>
<dbReference type="EMBL" id="JAEPRC010000141">
    <property type="protein sequence ID" value="KAG2206911.1"/>
    <property type="molecule type" value="Genomic_DNA"/>
</dbReference>
<feature type="transmembrane region" description="Helical" evidence="6">
    <location>
        <begin position="204"/>
        <end position="224"/>
    </location>
</feature>
<dbReference type="Gene3D" id="1.20.1250.20">
    <property type="entry name" value="MFS general substrate transporter like domains"/>
    <property type="match status" value="1"/>
</dbReference>
<dbReference type="InterPro" id="IPR011701">
    <property type="entry name" value="MFS"/>
</dbReference>
<evidence type="ECO:0000256" key="3">
    <source>
        <dbReference type="ARBA" id="ARBA00022692"/>
    </source>
</evidence>
<dbReference type="FunFam" id="1.20.1720.10:FF:000009">
    <property type="entry name" value="MFS multidrug transporter"/>
    <property type="match status" value="1"/>
</dbReference>
<organism evidence="8 9">
    <name type="scientific">Mucor plumbeus</name>
    <dbReference type="NCBI Taxonomy" id="97098"/>
    <lineage>
        <taxon>Eukaryota</taxon>
        <taxon>Fungi</taxon>
        <taxon>Fungi incertae sedis</taxon>
        <taxon>Mucoromycota</taxon>
        <taxon>Mucoromycotina</taxon>
        <taxon>Mucoromycetes</taxon>
        <taxon>Mucorales</taxon>
        <taxon>Mucorineae</taxon>
        <taxon>Mucoraceae</taxon>
        <taxon>Mucor</taxon>
    </lineage>
</organism>
<keyword evidence="2" id="KW-0813">Transport</keyword>
<feature type="transmembrane region" description="Helical" evidence="6">
    <location>
        <begin position="48"/>
        <end position="73"/>
    </location>
</feature>
<keyword evidence="4 6" id="KW-1133">Transmembrane helix</keyword>
<name>A0A8H7RC47_9FUNG</name>
<sequence>MTVMDKQMMLDASAVTIVNIENPKLSSPIPSINSISEPYSIFSTNTKILIVITVSISGFFSPFSTNIYFPALSIIEKDLNITERMVNLTVTMYMIFQGIAPSFWGSLADSWGRRPVYIMTFLIYLLACIGLACTKNYETLLSLRMLQAIGSSSAIAVGAGSIGDISTPAERGGYMGIYSMGSFLGPLLGPVLGGILSHELGWRWIFWALVIMVAPLWFTQIFLLPETLRSLVGNGSIYANPTPLQAWNKYQENKKKVDLQEKSTITTKPNNKADFLQPDFSFYPSKTAYYSDICSEDKTVCTKNSGVGLNTTKDSGSNSHVLNTNYFKRFLHLPNLFQSLTYLKEKDIAVLLLYNSLQYAGLYSVLTSLTELFTSIYGLNEFQVGLCFLSNGFGASIGSFTAGRLLNWKFKKIAESLNIDEKYTKRGNLDPEFPIENARMGFTWIWGIAFNIAMITIYTI</sequence>
<dbReference type="InterPro" id="IPR036259">
    <property type="entry name" value="MFS_trans_sf"/>
</dbReference>
<evidence type="ECO:0000259" key="7">
    <source>
        <dbReference type="PROSITE" id="PS50850"/>
    </source>
</evidence>
<evidence type="ECO:0000313" key="8">
    <source>
        <dbReference type="EMBL" id="KAG2206911.1"/>
    </source>
</evidence>
<comment type="caution">
    <text evidence="8">The sequence shown here is derived from an EMBL/GenBank/DDBJ whole genome shotgun (WGS) entry which is preliminary data.</text>
</comment>
<dbReference type="OrthoDB" id="440553at2759"/>
<dbReference type="SUPFAM" id="SSF103473">
    <property type="entry name" value="MFS general substrate transporter"/>
    <property type="match status" value="1"/>
</dbReference>
<dbReference type="PANTHER" id="PTHR23502">
    <property type="entry name" value="MAJOR FACILITATOR SUPERFAMILY"/>
    <property type="match status" value="1"/>
</dbReference>
<comment type="subcellular location">
    <subcellularLocation>
        <location evidence="1">Membrane</location>
        <topology evidence="1">Multi-pass membrane protein</topology>
    </subcellularLocation>
</comment>
<evidence type="ECO:0000313" key="9">
    <source>
        <dbReference type="Proteomes" id="UP000650833"/>
    </source>
</evidence>
<evidence type="ECO:0000256" key="4">
    <source>
        <dbReference type="ARBA" id="ARBA00022989"/>
    </source>
</evidence>
<accession>A0A8H7RC47</accession>
<evidence type="ECO:0000256" key="1">
    <source>
        <dbReference type="ARBA" id="ARBA00004141"/>
    </source>
</evidence>
<dbReference type="PROSITE" id="PS50850">
    <property type="entry name" value="MFS"/>
    <property type="match status" value="1"/>
</dbReference>
<feature type="transmembrane region" description="Helical" evidence="6">
    <location>
        <begin position="85"/>
        <end position="104"/>
    </location>
</feature>